<organism evidence="2 3">
    <name type="scientific">Bailinhaonella thermotolerans</name>
    <dbReference type="NCBI Taxonomy" id="1070861"/>
    <lineage>
        <taxon>Bacteria</taxon>
        <taxon>Bacillati</taxon>
        <taxon>Actinomycetota</taxon>
        <taxon>Actinomycetes</taxon>
        <taxon>Streptosporangiales</taxon>
        <taxon>Streptosporangiaceae</taxon>
        <taxon>Bailinhaonella</taxon>
    </lineage>
</organism>
<dbReference type="OrthoDB" id="3830295at2"/>
<keyword evidence="1" id="KW-0812">Transmembrane</keyword>
<accession>A0A3A4A6L5</accession>
<gene>
    <name evidence="2" type="ORF">D5H75_37390</name>
</gene>
<keyword evidence="3" id="KW-1185">Reference proteome</keyword>
<dbReference type="RefSeq" id="WP_119931351.1">
    <property type="nucleotide sequence ID" value="NZ_QZEY01000025.1"/>
</dbReference>
<feature type="transmembrane region" description="Helical" evidence="1">
    <location>
        <begin position="86"/>
        <end position="105"/>
    </location>
</feature>
<evidence type="ECO:0000313" key="3">
    <source>
        <dbReference type="Proteomes" id="UP000265768"/>
    </source>
</evidence>
<comment type="caution">
    <text evidence="2">The sequence shown here is derived from an EMBL/GenBank/DDBJ whole genome shotgun (WGS) entry which is preliminary data.</text>
</comment>
<dbReference type="AlphaFoldDB" id="A0A3A4A6L5"/>
<sequence>MGDIMGMMERAKDVLTVRRVFGEPVEREGVTVIPVATVIGGGGGGDMIEPDDKEGSGSGFGFGTFSTGIGVFVIKDGKVSWEPAVNVNLIVLGGQLVGIVSMLALRSIIKSRRERGAGRS</sequence>
<evidence type="ECO:0000256" key="1">
    <source>
        <dbReference type="SAM" id="Phobius"/>
    </source>
</evidence>
<protein>
    <submittedName>
        <fullName evidence="2">Sporulation protein</fullName>
    </submittedName>
</protein>
<dbReference type="EMBL" id="QZEY01000025">
    <property type="protein sequence ID" value="RJL21442.1"/>
    <property type="molecule type" value="Genomic_DNA"/>
</dbReference>
<keyword evidence="1" id="KW-0472">Membrane</keyword>
<name>A0A3A4A6L5_9ACTN</name>
<dbReference type="Proteomes" id="UP000265768">
    <property type="component" value="Unassembled WGS sequence"/>
</dbReference>
<feature type="transmembrane region" description="Helical" evidence="1">
    <location>
        <begin position="57"/>
        <end position="74"/>
    </location>
</feature>
<reference evidence="2 3" key="1">
    <citation type="submission" date="2018-09" db="EMBL/GenBank/DDBJ databases">
        <title>YIM 75507 draft genome.</title>
        <authorList>
            <person name="Tang S."/>
            <person name="Feng Y."/>
        </authorList>
    </citation>
    <scope>NUCLEOTIDE SEQUENCE [LARGE SCALE GENOMIC DNA]</scope>
    <source>
        <strain evidence="2 3">YIM 75507</strain>
    </source>
</reference>
<keyword evidence="1" id="KW-1133">Transmembrane helix</keyword>
<evidence type="ECO:0000313" key="2">
    <source>
        <dbReference type="EMBL" id="RJL21442.1"/>
    </source>
</evidence>
<proteinExistence type="predicted"/>